<gene>
    <name evidence="1" type="ORF">M9458_034385</name>
</gene>
<comment type="caution">
    <text evidence="1">The sequence shown here is derived from an EMBL/GenBank/DDBJ whole genome shotgun (WGS) entry which is preliminary data.</text>
</comment>
<organism evidence="1 2">
    <name type="scientific">Cirrhinus mrigala</name>
    <name type="common">Mrigala</name>
    <dbReference type="NCBI Taxonomy" id="683832"/>
    <lineage>
        <taxon>Eukaryota</taxon>
        <taxon>Metazoa</taxon>
        <taxon>Chordata</taxon>
        <taxon>Craniata</taxon>
        <taxon>Vertebrata</taxon>
        <taxon>Euteleostomi</taxon>
        <taxon>Actinopterygii</taxon>
        <taxon>Neopterygii</taxon>
        <taxon>Teleostei</taxon>
        <taxon>Ostariophysi</taxon>
        <taxon>Cypriniformes</taxon>
        <taxon>Cyprinidae</taxon>
        <taxon>Labeoninae</taxon>
        <taxon>Labeonini</taxon>
        <taxon>Cirrhinus</taxon>
    </lineage>
</organism>
<keyword evidence="2" id="KW-1185">Reference proteome</keyword>
<reference evidence="1 2" key="1">
    <citation type="submission" date="2024-05" db="EMBL/GenBank/DDBJ databases">
        <title>Genome sequencing and assembly of Indian major carp, Cirrhinus mrigala (Hamilton, 1822).</title>
        <authorList>
            <person name="Mohindra V."/>
            <person name="Chowdhury L.M."/>
            <person name="Lal K."/>
            <person name="Jena J.K."/>
        </authorList>
    </citation>
    <scope>NUCLEOTIDE SEQUENCE [LARGE SCALE GENOMIC DNA]</scope>
    <source>
        <strain evidence="1">CM1030</strain>
        <tissue evidence="1">Blood</tissue>
    </source>
</reference>
<accession>A0ABD0P6S2</accession>
<name>A0ABD0P6S2_CIRMR</name>
<dbReference type="AlphaFoldDB" id="A0ABD0P6S2"/>
<proteinExistence type="predicted"/>
<protein>
    <submittedName>
        <fullName evidence="1">Uncharacterized protein</fullName>
    </submittedName>
</protein>
<evidence type="ECO:0000313" key="1">
    <source>
        <dbReference type="EMBL" id="KAL0169789.1"/>
    </source>
</evidence>
<sequence>MDPCCVSVINNTHLNDSTSSSDAADVLIHSTRAALGASREEIQPKSHNQVNIYIRRL</sequence>
<feature type="non-terminal residue" evidence="1">
    <location>
        <position position="57"/>
    </location>
</feature>
<dbReference type="EMBL" id="JAMKFB020000017">
    <property type="protein sequence ID" value="KAL0169789.1"/>
    <property type="molecule type" value="Genomic_DNA"/>
</dbReference>
<dbReference type="Proteomes" id="UP001529510">
    <property type="component" value="Unassembled WGS sequence"/>
</dbReference>
<evidence type="ECO:0000313" key="2">
    <source>
        <dbReference type="Proteomes" id="UP001529510"/>
    </source>
</evidence>